<keyword evidence="1" id="KW-0378">Hydrolase</keyword>
<dbReference type="Proteomes" id="UP000011550">
    <property type="component" value="Unassembled WGS sequence"/>
</dbReference>
<dbReference type="Gene3D" id="2.60.120.200">
    <property type="match status" value="1"/>
</dbReference>
<dbReference type="OrthoDB" id="313284at2157"/>
<sequence>MSSRRTHRNSARRGDSGLSRRAFLAAGAGLLGVGLAGPNGSDAYTTAAISRGSSLPIATDDDGLLEIDAVEKLSPGRRSELVSVRNRFGRTITATVSVSTPGVSLTTDTETGPSVSTMLTSGERVVVDATVEQSSPAVGGVLSFVVEATVDGTTARLSRSVPVERTGIDGLIARWPFDTISRGRSPDVIGGRDLTASGNVRVSSGRIGSAVELRGNGYLERRDGALNGLDAFTLSVWVKSDRTSYDGGIVFGARPDGRDDVLGLRYDRDGAFAGSNGVFYPRNIVKASVRVGGAVLQFESERFLQTTDWQHLVLTWESGEPLRLYADGEPVSALFLGYDGGTPAFGNYPTGVTTGSDRILVGQGSKNDRWDGHIDDLRLYDRRLSDADVRALYEE</sequence>
<organism evidence="1 2">
    <name type="scientific">Haloferax mucosum ATCC BAA-1512</name>
    <dbReference type="NCBI Taxonomy" id="662479"/>
    <lineage>
        <taxon>Archaea</taxon>
        <taxon>Methanobacteriati</taxon>
        <taxon>Methanobacteriota</taxon>
        <taxon>Stenosarchaea group</taxon>
        <taxon>Halobacteria</taxon>
        <taxon>Halobacteriales</taxon>
        <taxon>Haloferacaceae</taxon>
        <taxon>Haloferax</taxon>
    </lineage>
</organism>
<dbReference type="AlphaFoldDB" id="M0IGB0"/>
<reference evidence="1 2" key="1">
    <citation type="journal article" date="2014" name="PLoS Genet.">
        <title>Phylogenetically driven sequencing of extremely halophilic archaea reveals strategies for static and dynamic osmo-response.</title>
        <authorList>
            <person name="Becker E.A."/>
            <person name="Seitzer P.M."/>
            <person name="Tritt A."/>
            <person name="Larsen D."/>
            <person name="Krusor M."/>
            <person name="Yao A.I."/>
            <person name="Wu D."/>
            <person name="Madern D."/>
            <person name="Eisen J.A."/>
            <person name="Darling A.E."/>
            <person name="Facciotti M.T."/>
        </authorList>
    </citation>
    <scope>NUCLEOTIDE SEQUENCE [LARGE SCALE GENOMIC DNA]</scope>
    <source>
        <strain evidence="1 2">ATCC BAA-1512</strain>
    </source>
</reference>
<dbReference type="SUPFAM" id="SSF49899">
    <property type="entry name" value="Concanavalin A-like lectins/glucanases"/>
    <property type="match status" value="1"/>
</dbReference>
<dbReference type="PATRIC" id="fig|662479.7.peg.1201"/>
<proteinExistence type="predicted"/>
<protein>
    <submittedName>
        <fullName evidence="1">Glycoside hydrolase</fullName>
    </submittedName>
</protein>
<evidence type="ECO:0000313" key="2">
    <source>
        <dbReference type="Proteomes" id="UP000011550"/>
    </source>
</evidence>
<accession>M0IGB0</accession>
<gene>
    <name evidence="1" type="ORF">C440_05937</name>
</gene>
<dbReference type="EMBL" id="AOLN01000010">
    <property type="protein sequence ID" value="ELZ95806.1"/>
    <property type="molecule type" value="Genomic_DNA"/>
</dbReference>
<keyword evidence="2" id="KW-1185">Reference proteome</keyword>
<dbReference type="PROSITE" id="PS51318">
    <property type="entry name" value="TAT"/>
    <property type="match status" value="1"/>
</dbReference>
<dbReference type="InterPro" id="IPR013320">
    <property type="entry name" value="ConA-like_dom_sf"/>
</dbReference>
<evidence type="ECO:0000313" key="1">
    <source>
        <dbReference type="EMBL" id="ELZ95806.1"/>
    </source>
</evidence>
<dbReference type="Pfam" id="PF13385">
    <property type="entry name" value="Laminin_G_3"/>
    <property type="match status" value="1"/>
</dbReference>
<dbReference type="RefSeq" id="WP_008319209.1">
    <property type="nucleotide sequence ID" value="NZ_AOLN01000010.1"/>
</dbReference>
<comment type="caution">
    <text evidence="1">The sequence shown here is derived from an EMBL/GenBank/DDBJ whole genome shotgun (WGS) entry which is preliminary data.</text>
</comment>
<dbReference type="InterPro" id="IPR006311">
    <property type="entry name" value="TAT_signal"/>
</dbReference>
<dbReference type="GO" id="GO:0016787">
    <property type="term" value="F:hydrolase activity"/>
    <property type="evidence" value="ECO:0007669"/>
    <property type="project" value="UniProtKB-KW"/>
</dbReference>
<name>M0IGB0_9EURY</name>
<dbReference type="STRING" id="662479.C440_05937"/>